<feature type="binding site" evidence="8">
    <location>
        <position position="118"/>
    </location>
    <ligand>
        <name>Zn(2+)</name>
        <dbReference type="ChEBI" id="CHEBI:29105"/>
    </ligand>
</feature>
<evidence type="ECO:0000259" key="9">
    <source>
        <dbReference type="PROSITE" id="PS50157"/>
    </source>
</evidence>
<dbReference type="SMART" id="SM00355">
    <property type="entry name" value="ZnF_C2H2"/>
    <property type="match status" value="5"/>
</dbReference>
<evidence type="ECO:0000259" key="10">
    <source>
        <dbReference type="PROSITE" id="PS50950"/>
    </source>
</evidence>
<feature type="domain" description="THAP-type" evidence="10">
    <location>
        <begin position="1"/>
        <end position="82"/>
    </location>
</feature>
<dbReference type="PANTHER" id="PTHR24409">
    <property type="entry name" value="ZINC FINGER PROTEIN 142"/>
    <property type="match status" value="1"/>
</dbReference>
<dbReference type="PROSITE" id="PS50157">
    <property type="entry name" value="ZINC_FINGER_C2H2_2"/>
    <property type="match status" value="3"/>
</dbReference>
<dbReference type="InterPro" id="IPR012934">
    <property type="entry name" value="Znf_AD"/>
</dbReference>
<dbReference type="Pfam" id="PF07776">
    <property type="entry name" value="zf-AD"/>
    <property type="match status" value="1"/>
</dbReference>
<evidence type="ECO:0000313" key="12">
    <source>
        <dbReference type="Proteomes" id="UP001652582"/>
    </source>
</evidence>
<dbReference type="RefSeq" id="XP_052746270.1">
    <property type="nucleotide sequence ID" value="XM_052890310.1"/>
</dbReference>
<keyword evidence="1 8" id="KW-0479">Metal-binding</keyword>
<dbReference type="InterPro" id="IPR006612">
    <property type="entry name" value="THAP_Znf"/>
</dbReference>
<dbReference type="SUPFAM" id="SSF57716">
    <property type="entry name" value="Glucocorticoid receptor-like (DNA-binding domain)"/>
    <property type="match status" value="1"/>
</dbReference>
<evidence type="ECO:0000256" key="8">
    <source>
        <dbReference type="PROSITE-ProRule" id="PRU01263"/>
    </source>
</evidence>
<feature type="binding site" evidence="8">
    <location>
        <position position="159"/>
    </location>
    <ligand>
        <name>Zn(2+)</name>
        <dbReference type="ChEBI" id="CHEBI:29105"/>
    </ligand>
</feature>
<dbReference type="PROSITE" id="PS50950">
    <property type="entry name" value="ZF_THAP"/>
    <property type="match status" value="1"/>
</dbReference>
<dbReference type="SMART" id="SM00980">
    <property type="entry name" value="THAP"/>
    <property type="match status" value="1"/>
</dbReference>
<dbReference type="Gene3D" id="6.20.210.20">
    <property type="entry name" value="THAP domain"/>
    <property type="match status" value="1"/>
</dbReference>
<dbReference type="PROSITE" id="PS00028">
    <property type="entry name" value="ZINC_FINGER_C2H2_1"/>
    <property type="match status" value="3"/>
</dbReference>
<feature type="domain" description="C2H2-type" evidence="9">
    <location>
        <begin position="684"/>
        <end position="712"/>
    </location>
</feature>
<keyword evidence="2" id="KW-0677">Repeat</keyword>
<evidence type="ECO:0000256" key="7">
    <source>
        <dbReference type="PROSITE-ProRule" id="PRU00309"/>
    </source>
</evidence>
<protein>
    <submittedName>
        <fullName evidence="13">GATOR complex protein WDR24 isoform X1</fullName>
    </submittedName>
</protein>
<dbReference type="SMART" id="SM00692">
    <property type="entry name" value="DM3"/>
    <property type="match status" value="1"/>
</dbReference>
<dbReference type="PANTHER" id="PTHR24409:SF295">
    <property type="entry name" value="AZ2-RELATED"/>
    <property type="match status" value="1"/>
</dbReference>
<dbReference type="Proteomes" id="UP001652582">
    <property type="component" value="Chromosome 27"/>
</dbReference>
<evidence type="ECO:0000256" key="1">
    <source>
        <dbReference type="ARBA" id="ARBA00022723"/>
    </source>
</evidence>
<reference evidence="13" key="1">
    <citation type="submission" date="2025-08" db="UniProtKB">
        <authorList>
            <consortium name="RefSeq"/>
        </authorList>
    </citation>
    <scope>IDENTIFICATION</scope>
</reference>
<dbReference type="SUPFAM" id="SSF57667">
    <property type="entry name" value="beta-beta-alpha zinc fingers"/>
    <property type="match status" value="2"/>
</dbReference>
<evidence type="ECO:0000256" key="3">
    <source>
        <dbReference type="ARBA" id="ARBA00022771"/>
    </source>
</evidence>
<dbReference type="PROSITE" id="PS51915">
    <property type="entry name" value="ZAD"/>
    <property type="match status" value="1"/>
</dbReference>
<name>A0ABM3M457_BICAN</name>
<dbReference type="GeneID" id="112056774"/>
<evidence type="ECO:0000256" key="6">
    <source>
        <dbReference type="PROSITE-ProRule" id="PRU00042"/>
    </source>
</evidence>
<sequence>MPVSCTIVGCGARKSDNFKNLTFHRFPRNEIKKKKWLNIIGRENIKRNTNRALICSLHFEEKDFNKTLNVVRLRDDVLPSLLLPSSKPGSRNSLLKQIVLLESQQKSTSCAAASGLFCMICLDTECKLYKLDKYNLHTDFKILTGIELKDEVRFVPQLCTECAQRLTNCAKFRDKSLRAYHLLAQLGERSEMLTLQQIKTINRKHNGLMSNITKRTFDPNHYDLCVIENNDHVQEIDIKTEDNETNNILNDLDDPLTVFANDFTIKTELNDGLIFENDDNIDLLDDCGTYVTEDNDILLDFDHQYLNYEIKLKKSVLNDENTLTQLSEAVKNETELNDDELPYDELPYDDGMYVFDDCDNYVNFVKSNADMDNSRSKVLRTEVNKNVVNNNKVSLSNLTLVVNRDKSNIIDGSNKNEIIFKNGSQLNRHPTVNSYKINNQIRTKKAFNNNVDNTKNLRNAVKDRTESIKSKKWNCSKNKTIKKYFANDAGLKDVRTDSIEPKNRNCSKKIKDFANYANFKDITKLIKERLERPAKQTAPLCNLKMFEVTEMSKEEQLEEIQRRKDTKKYRICQYKCTICYKGFVDSETFNIHMDKHSDKFGKLECSICRIRTMDKNTLGKHMYSNHRFRYKCLKCSFVTNQKNTALTHELWHDGKQYKCPHCGKIFQKLTTFKNHVRVKHPSDHVCHQCGFSFVGERGLSLHMSRMHRAADTEVSTLRTTNA</sequence>
<keyword evidence="12" id="KW-1185">Reference proteome</keyword>
<organism evidence="12 13">
    <name type="scientific">Bicyclus anynana</name>
    <name type="common">Squinting bush brown butterfly</name>
    <dbReference type="NCBI Taxonomy" id="110368"/>
    <lineage>
        <taxon>Eukaryota</taxon>
        <taxon>Metazoa</taxon>
        <taxon>Ecdysozoa</taxon>
        <taxon>Arthropoda</taxon>
        <taxon>Hexapoda</taxon>
        <taxon>Insecta</taxon>
        <taxon>Pterygota</taxon>
        <taxon>Neoptera</taxon>
        <taxon>Endopterygota</taxon>
        <taxon>Lepidoptera</taxon>
        <taxon>Glossata</taxon>
        <taxon>Ditrysia</taxon>
        <taxon>Papilionoidea</taxon>
        <taxon>Nymphalidae</taxon>
        <taxon>Satyrinae</taxon>
        <taxon>Satyrini</taxon>
        <taxon>Mycalesina</taxon>
        <taxon>Bicyclus</taxon>
    </lineage>
</organism>
<keyword evidence="5 7" id="KW-0238">DNA-binding</keyword>
<feature type="domain" description="ZAD" evidence="11">
    <location>
        <begin position="116"/>
        <end position="186"/>
    </location>
</feature>
<evidence type="ECO:0000259" key="11">
    <source>
        <dbReference type="PROSITE" id="PS51915"/>
    </source>
</evidence>
<feature type="domain" description="C2H2-type" evidence="9">
    <location>
        <begin position="574"/>
        <end position="601"/>
    </location>
</feature>
<feature type="binding site" evidence="8">
    <location>
        <position position="121"/>
    </location>
    <ligand>
        <name>Zn(2+)</name>
        <dbReference type="ChEBI" id="CHEBI:29105"/>
    </ligand>
</feature>
<evidence type="ECO:0000313" key="13">
    <source>
        <dbReference type="RefSeq" id="XP_052746270.1"/>
    </source>
</evidence>
<dbReference type="Pfam" id="PF00096">
    <property type="entry name" value="zf-C2H2"/>
    <property type="match status" value="2"/>
</dbReference>
<dbReference type="InterPro" id="IPR038441">
    <property type="entry name" value="THAP_Znf_sf"/>
</dbReference>
<feature type="domain" description="C2H2-type" evidence="9">
    <location>
        <begin position="657"/>
        <end position="685"/>
    </location>
</feature>
<keyword evidence="3 6" id="KW-0863">Zinc-finger</keyword>
<feature type="binding site" evidence="8">
    <location>
        <position position="162"/>
    </location>
    <ligand>
        <name>Zn(2+)</name>
        <dbReference type="ChEBI" id="CHEBI:29105"/>
    </ligand>
</feature>
<dbReference type="InterPro" id="IPR013087">
    <property type="entry name" value="Znf_C2H2_type"/>
</dbReference>
<gene>
    <name evidence="13" type="primary">LOC112056774</name>
</gene>
<evidence type="ECO:0000256" key="5">
    <source>
        <dbReference type="ARBA" id="ARBA00023125"/>
    </source>
</evidence>
<keyword evidence="4 8" id="KW-0862">Zinc</keyword>
<accession>A0ABM3M457</accession>
<dbReference type="Pfam" id="PF05485">
    <property type="entry name" value="THAP"/>
    <property type="match status" value="1"/>
</dbReference>
<evidence type="ECO:0000256" key="2">
    <source>
        <dbReference type="ARBA" id="ARBA00022737"/>
    </source>
</evidence>
<proteinExistence type="predicted"/>
<dbReference type="Gene3D" id="3.30.160.60">
    <property type="entry name" value="Classic Zinc Finger"/>
    <property type="match status" value="2"/>
</dbReference>
<dbReference type="InterPro" id="IPR036236">
    <property type="entry name" value="Znf_C2H2_sf"/>
</dbReference>
<evidence type="ECO:0000256" key="4">
    <source>
        <dbReference type="ARBA" id="ARBA00022833"/>
    </source>
</evidence>